<dbReference type="GO" id="GO:0046872">
    <property type="term" value="F:metal ion binding"/>
    <property type="evidence" value="ECO:0007669"/>
    <property type="project" value="UniProtKB-UniRule"/>
</dbReference>
<reference evidence="14 15" key="1">
    <citation type="submission" date="2019-11" db="EMBL/GenBank/DDBJ databases">
        <title>Characterisation of Fundicoccus ignavus gen. nov. sp. nov., a novel genus of the family Aerococcaceae isolated from bulk tank milk.</title>
        <authorList>
            <person name="Siebert A."/>
            <person name="Huptas C."/>
            <person name="Wenning M."/>
            <person name="Scherer S."/>
            <person name="Doll E.V."/>
        </authorList>
    </citation>
    <scope>NUCLEOTIDE SEQUENCE [LARGE SCALE GENOMIC DNA]</scope>
    <source>
        <strain evidence="12 15">DSM 109653</strain>
        <strain evidence="13 14">WS4759</strain>
    </source>
</reference>
<evidence type="ECO:0000256" key="11">
    <source>
        <dbReference type="PIRSR" id="PIRSR006268-2"/>
    </source>
</evidence>
<accession>A0A6I2GPN6</accession>
<evidence type="ECO:0000256" key="7">
    <source>
        <dbReference type="ARBA" id="ARBA00022842"/>
    </source>
</evidence>
<keyword evidence="6 10" id="KW-0274">FAD</keyword>
<dbReference type="PIRSF" id="PIRSF006268">
    <property type="entry name" value="ApbE"/>
    <property type="match status" value="1"/>
</dbReference>
<evidence type="ECO:0000256" key="6">
    <source>
        <dbReference type="ARBA" id="ARBA00022827"/>
    </source>
</evidence>
<dbReference type="EMBL" id="WJQS01000016">
    <property type="protein sequence ID" value="MRI86458.1"/>
    <property type="molecule type" value="Genomic_DNA"/>
</dbReference>
<keyword evidence="3 10" id="KW-0285">Flavoprotein</keyword>
<dbReference type="InterPro" id="IPR003374">
    <property type="entry name" value="ApbE-like_sf"/>
</dbReference>
<keyword evidence="14" id="KW-1185">Reference proteome</keyword>
<dbReference type="PANTHER" id="PTHR30040">
    <property type="entry name" value="THIAMINE BIOSYNTHESIS LIPOPROTEIN APBE"/>
    <property type="match status" value="1"/>
</dbReference>
<dbReference type="RefSeq" id="WP_153861446.1">
    <property type="nucleotide sequence ID" value="NZ_WJQR01000002.1"/>
</dbReference>
<organism evidence="13 14">
    <name type="scientific">Fundicoccus ignavus</name>
    <dbReference type="NCBI Taxonomy" id="2664442"/>
    <lineage>
        <taxon>Bacteria</taxon>
        <taxon>Bacillati</taxon>
        <taxon>Bacillota</taxon>
        <taxon>Bacilli</taxon>
        <taxon>Lactobacillales</taxon>
        <taxon>Aerococcaceae</taxon>
        <taxon>Fundicoccus</taxon>
    </lineage>
</organism>
<dbReference type="InterPro" id="IPR024932">
    <property type="entry name" value="ApbE"/>
</dbReference>
<keyword evidence="7 10" id="KW-0460">Magnesium</keyword>
<dbReference type="SUPFAM" id="SSF143631">
    <property type="entry name" value="ApbE-like"/>
    <property type="match status" value="1"/>
</dbReference>
<evidence type="ECO:0000313" key="14">
    <source>
        <dbReference type="Proteomes" id="UP000430975"/>
    </source>
</evidence>
<proteinExistence type="inferred from homology"/>
<evidence type="ECO:0000256" key="8">
    <source>
        <dbReference type="ARBA" id="ARBA00031306"/>
    </source>
</evidence>
<dbReference type="EC" id="2.7.1.180" evidence="1 10"/>
<dbReference type="EMBL" id="WJQR01000002">
    <property type="protein sequence ID" value="MRI80987.1"/>
    <property type="molecule type" value="Genomic_DNA"/>
</dbReference>
<comment type="catalytic activity">
    <reaction evidence="9 10">
        <text>L-threonyl-[protein] + FAD = FMN-L-threonyl-[protein] + AMP + H(+)</text>
        <dbReference type="Rhea" id="RHEA:36847"/>
        <dbReference type="Rhea" id="RHEA-COMP:11060"/>
        <dbReference type="Rhea" id="RHEA-COMP:11061"/>
        <dbReference type="ChEBI" id="CHEBI:15378"/>
        <dbReference type="ChEBI" id="CHEBI:30013"/>
        <dbReference type="ChEBI" id="CHEBI:57692"/>
        <dbReference type="ChEBI" id="CHEBI:74257"/>
        <dbReference type="ChEBI" id="CHEBI:456215"/>
        <dbReference type="EC" id="2.7.1.180"/>
    </reaction>
</comment>
<sequence>MAEFLHGFPLMGNDIELSIDHPDATQIFQEAEALLRDYERRYSANFENSELMAINAAAGRSPVTVSNDLYDLIKNGVSIALATNGVFNIAVGAITKLWHIGFSDAQLPDKAQIQEKLALIHPKDIELNDEQRSVFLKKTGMELDLGAIAKGYFADRLKQFFTEKGVHSGLISLGTTTVTIGQANDSLDGFWAVEIPNPLRYDGQVLAHLKTSDQSVVISSINERKLKVGDKYYHHIFDTRTGYPVDSRIAGIVIVSEQALDGEIWSTVLFGLPAEKALRWMNQEESIEGMIVTKEGQVIVSEGLQDKLILCQDFEMLG</sequence>
<comment type="cofactor">
    <cofactor evidence="11">
        <name>Mg(2+)</name>
        <dbReference type="ChEBI" id="CHEBI:18420"/>
    </cofactor>
    <cofactor evidence="11">
        <name>Mn(2+)</name>
        <dbReference type="ChEBI" id="CHEBI:29035"/>
    </cofactor>
    <text evidence="11">Magnesium. Can also use manganese.</text>
</comment>
<dbReference type="Proteomes" id="UP000469870">
    <property type="component" value="Unassembled WGS sequence"/>
</dbReference>
<evidence type="ECO:0000313" key="15">
    <source>
        <dbReference type="Proteomes" id="UP000469870"/>
    </source>
</evidence>
<keyword evidence="5 10" id="KW-0479">Metal-binding</keyword>
<gene>
    <name evidence="13" type="ORF">GIY09_11440</name>
    <name evidence="12" type="ORF">GIY11_02950</name>
</gene>
<dbReference type="GO" id="GO:0016740">
    <property type="term" value="F:transferase activity"/>
    <property type="evidence" value="ECO:0007669"/>
    <property type="project" value="UniProtKB-UniRule"/>
</dbReference>
<evidence type="ECO:0000256" key="4">
    <source>
        <dbReference type="ARBA" id="ARBA00022679"/>
    </source>
</evidence>
<evidence type="ECO:0000256" key="5">
    <source>
        <dbReference type="ARBA" id="ARBA00022723"/>
    </source>
</evidence>
<comment type="similarity">
    <text evidence="10">Belongs to the ApbE family.</text>
</comment>
<dbReference type="PANTHER" id="PTHR30040:SF2">
    <property type="entry name" value="FAD:PROTEIN FMN TRANSFERASE"/>
    <property type="match status" value="1"/>
</dbReference>
<evidence type="ECO:0000313" key="13">
    <source>
        <dbReference type="EMBL" id="MRI86458.1"/>
    </source>
</evidence>
<feature type="binding site" evidence="11">
    <location>
        <position position="147"/>
    </location>
    <ligand>
        <name>Mg(2+)</name>
        <dbReference type="ChEBI" id="CHEBI:18420"/>
    </ligand>
</feature>
<dbReference type="Gene3D" id="3.10.520.10">
    <property type="entry name" value="ApbE-like domains"/>
    <property type="match status" value="1"/>
</dbReference>
<evidence type="ECO:0000256" key="1">
    <source>
        <dbReference type="ARBA" id="ARBA00011955"/>
    </source>
</evidence>
<dbReference type="Proteomes" id="UP000430975">
    <property type="component" value="Unassembled WGS sequence"/>
</dbReference>
<keyword evidence="4 10" id="KW-0808">Transferase</keyword>
<feature type="binding site" evidence="11">
    <location>
        <position position="267"/>
    </location>
    <ligand>
        <name>Mg(2+)</name>
        <dbReference type="ChEBI" id="CHEBI:18420"/>
    </ligand>
</feature>
<comment type="caution">
    <text evidence="13">The sequence shown here is derived from an EMBL/GenBank/DDBJ whole genome shotgun (WGS) entry which is preliminary data.</text>
</comment>
<name>A0A6I2GPN6_9LACT</name>
<dbReference type="Pfam" id="PF02424">
    <property type="entry name" value="ApbE"/>
    <property type="match status" value="1"/>
</dbReference>
<evidence type="ECO:0000313" key="12">
    <source>
        <dbReference type="EMBL" id="MRI80987.1"/>
    </source>
</evidence>
<evidence type="ECO:0000256" key="10">
    <source>
        <dbReference type="PIRNR" id="PIRNR006268"/>
    </source>
</evidence>
<protein>
    <recommendedName>
        <fullName evidence="2 10">FAD:protein FMN transferase</fullName>
        <ecNumber evidence="1 10">2.7.1.180</ecNumber>
    </recommendedName>
    <alternativeName>
        <fullName evidence="8 10">Flavin transferase</fullName>
    </alternativeName>
</protein>
<evidence type="ECO:0000256" key="3">
    <source>
        <dbReference type="ARBA" id="ARBA00022630"/>
    </source>
</evidence>
<evidence type="ECO:0000256" key="2">
    <source>
        <dbReference type="ARBA" id="ARBA00016337"/>
    </source>
</evidence>
<evidence type="ECO:0000256" key="9">
    <source>
        <dbReference type="ARBA" id="ARBA00048540"/>
    </source>
</evidence>
<dbReference type="AlphaFoldDB" id="A0A6I2GPN6"/>